<reference evidence="1" key="1">
    <citation type="submission" date="2020-08" db="EMBL/GenBank/DDBJ databases">
        <title>Multicomponent nature underlies the extraordinary mechanical properties of spider dragline silk.</title>
        <authorList>
            <person name="Kono N."/>
            <person name="Nakamura H."/>
            <person name="Mori M."/>
            <person name="Yoshida Y."/>
            <person name="Ohtoshi R."/>
            <person name="Malay A.D."/>
            <person name="Moran D.A.P."/>
            <person name="Tomita M."/>
            <person name="Numata K."/>
            <person name="Arakawa K."/>
        </authorList>
    </citation>
    <scope>NUCLEOTIDE SEQUENCE</scope>
</reference>
<evidence type="ECO:0000313" key="1">
    <source>
        <dbReference type="EMBL" id="GFY45223.1"/>
    </source>
</evidence>
<dbReference type="AlphaFoldDB" id="A0A8X6X1G2"/>
<dbReference type="OrthoDB" id="6584906at2759"/>
<evidence type="ECO:0000313" key="2">
    <source>
        <dbReference type="Proteomes" id="UP000886998"/>
    </source>
</evidence>
<organism evidence="1 2">
    <name type="scientific">Trichonephila inaurata madagascariensis</name>
    <dbReference type="NCBI Taxonomy" id="2747483"/>
    <lineage>
        <taxon>Eukaryota</taxon>
        <taxon>Metazoa</taxon>
        <taxon>Ecdysozoa</taxon>
        <taxon>Arthropoda</taxon>
        <taxon>Chelicerata</taxon>
        <taxon>Arachnida</taxon>
        <taxon>Araneae</taxon>
        <taxon>Araneomorphae</taxon>
        <taxon>Entelegynae</taxon>
        <taxon>Araneoidea</taxon>
        <taxon>Nephilidae</taxon>
        <taxon>Trichonephila</taxon>
        <taxon>Trichonephila inaurata</taxon>
    </lineage>
</organism>
<proteinExistence type="predicted"/>
<dbReference type="EMBL" id="BMAV01004707">
    <property type="protein sequence ID" value="GFY45223.1"/>
    <property type="molecule type" value="Genomic_DNA"/>
</dbReference>
<accession>A0A8X6X1G2</accession>
<protein>
    <submittedName>
        <fullName evidence="1">Uncharacterized protein</fullName>
    </submittedName>
</protein>
<keyword evidence="2" id="KW-1185">Reference proteome</keyword>
<comment type="caution">
    <text evidence="1">The sequence shown here is derived from an EMBL/GenBank/DDBJ whole genome shotgun (WGS) entry which is preliminary data.</text>
</comment>
<gene>
    <name evidence="1" type="ORF">TNIN_411841</name>
</gene>
<sequence length="132" mass="14311">MCNQLTEQARPAFENRVDRRSCFKLYGHVTDITDENPRVIITTKLIQTGVPVWGDISCHGVVGPDFFERTVDGPRNLDMLIEVVVTQLQAWPDSASGIVLSKGRSPTTLFFGCPSIPGSGIPASLNGETGGH</sequence>
<dbReference type="Proteomes" id="UP000886998">
    <property type="component" value="Unassembled WGS sequence"/>
</dbReference>
<name>A0A8X6X1G2_9ARAC</name>